<proteinExistence type="predicted"/>
<dbReference type="InterPro" id="IPR004843">
    <property type="entry name" value="Calcineurin-like_PHP"/>
</dbReference>
<evidence type="ECO:0000313" key="2">
    <source>
        <dbReference type="EMBL" id="SUI45619.1"/>
    </source>
</evidence>
<dbReference type="Gene3D" id="3.40.50.1820">
    <property type="entry name" value="alpha/beta hydrolase"/>
    <property type="match status" value="1"/>
</dbReference>
<dbReference type="AlphaFoldDB" id="A0A379YIJ2"/>
<dbReference type="InterPro" id="IPR029058">
    <property type="entry name" value="AB_hydrolase_fold"/>
</dbReference>
<dbReference type="NCBIfam" id="NF008359">
    <property type="entry name" value="PRK11148.1"/>
    <property type="match status" value="1"/>
</dbReference>
<dbReference type="Pfam" id="PF05728">
    <property type="entry name" value="UPF0227"/>
    <property type="match status" value="2"/>
</dbReference>
<keyword evidence="2" id="KW-0378">Hydrolase</keyword>
<dbReference type="InterPro" id="IPR008886">
    <property type="entry name" value="UPF0227/Esterase_YqiA"/>
</dbReference>
<dbReference type="EC" id="3.1.4.17" evidence="2"/>
<dbReference type="GO" id="GO:0004114">
    <property type="term" value="F:3',5'-cyclic-nucleotide phosphodiesterase activity"/>
    <property type="evidence" value="ECO:0007669"/>
    <property type="project" value="UniProtKB-EC"/>
</dbReference>
<accession>A0A379YIJ2</accession>
<dbReference type="Gene3D" id="3.60.21.10">
    <property type="match status" value="1"/>
</dbReference>
<dbReference type="EMBL" id="UGYK01000002">
    <property type="protein sequence ID" value="SUI45619.1"/>
    <property type="molecule type" value="Genomic_DNA"/>
</dbReference>
<dbReference type="Proteomes" id="UP000254765">
    <property type="component" value="Unassembled WGS sequence"/>
</dbReference>
<evidence type="ECO:0000313" key="3">
    <source>
        <dbReference type="Proteomes" id="UP000254765"/>
    </source>
</evidence>
<dbReference type="InterPro" id="IPR029052">
    <property type="entry name" value="Metallo-depent_PP-like"/>
</dbReference>
<sequence>MESLFKLPVASGAAVRILQITDTHLFAGEHETLLGINTYRSYHAVLDAIQAQCRDVDLIVATGDLAQDHSQEAYRHFAAGIAQLPAPCAWLPGNHDFQPAMVDALAAAGIAPSKQVLLGDNWQVLMLDSQVFGVPHGELSEYQLEWMERCLQAHPERYTLLLLHHHPLPSGCTWLDQHSLRNPHMLGAILLRYPKVNTVVCGHIHPRSGFGMAGSAPVGDAVYLRAIQAALHELHHRRRFPRLALPRSAAGRSRRDAGVPPGKRRFPPRYGLGWILMPSTLLYLHGFNSSPQSAKAVAFKAWLAEHHPDIEMLVPQLPAFPAEAAEMLENLVLERAGQTLGWSARRWAAITPPGCRSVFPCRRWWSTRRSSRLSCWSTISAPTRTPTPASQYVLESRHVYDLKVMQIDPLESPDLIWLLQQTGDEILDYGQAVAYYTACRQTVESGGNHAFVGFEHYFPPDCGFFRAKRGLTDRSGTSL</sequence>
<reference evidence="2 3" key="1">
    <citation type="submission" date="2018-06" db="EMBL/GenBank/DDBJ databases">
        <authorList>
            <consortium name="Pathogen Informatics"/>
            <person name="Doyle S."/>
        </authorList>
    </citation>
    <scope>NUCLEOTIDE SEQUENCE [LARGE SCALE GENOMIC DNA]</scope>
    <source>
        <strain evidence="2 3">NCTC10211</strain>
    </source>
</reference>
<dbReference type="SUPFAM" id="SSF56300">
    <property type="entry name" value="Metallo-dependent phosphatases"/>
    <property type="match status" value="1"/>
</dbReference>
<feature type="domain" description="Calcineurin-like phosphoesterase" evidence="1">
    <location>
        <begin position="16"/>
        <end position="206"/>
    </location>
</feature>
<name>A0A379YIJ2_SERMA</name>
<evidence type="ECO:0000259" key="1">
    <source>
        <dbReference type="Pfam" id="PF00149"/>
    </source>
</evidence>
<dbReference type="PANTHER" id="PTHR35602:SF3">
    <property type="entry name" value="ESTERASE YQIA"/>
    <property type="match status" value="1"/>
</dbReference>
<gene>
    <name evidence="2" type="primary">cpdA</name>
    <name evidence="2" type="ORF">NCTC10211_01880</name>
</gene>
<organism evidence="2 3">
    <name type="scientific">Serratia marcescens</name>
    <dbReference type="NCBI Taxonomy" id="615"/>
    <lineage>
        <taxon>Bacteria</taxon>
        <taxon>Pseudomonadati</taxon>
        <taxon>Pseudomonadota</taxon>
        <taxon>Gammaproteobacteria</taxon>
        <taxon>Enterobacterales</taxon>
        <taxon>Yersiniaceae</taxon>
        <taxon>Serratia</taxon>
    </lineage>
</organism>
<dbReference type="PANTHER" id="PTHR35602">
    <property type="entry name" value="ESTERASE YQIA-RELATED"/>
    <property type="match status" value="1"/>
</dbReference>
<protein>
    <submittedName>
        <fullName evidence="2">3',5'-cyclic adenosine monophosphate phosphodiesterase CpdA</fullName>
        <ecNumber evidence="2">3.1.4.17</ecNumber>
    </submittedName>
</protein>
<dbReference type="Pfam" id="PF00149">
    <property type="entry name" value="Metallophos"/>
    <property type="match status" value="1"/>
</dbReference>